<feature type="domain" description="S1 motif" evidence="16">
    <location>
        <begin position="39"/>
        <end position="115"/>
    </location>
</feature>
<evidence type="ECO:0000256" key="12">
    <source>
        <dbReference type="ARBA" id="ARBA00022759"/>
    </source>
</evidence>
<keyword evidence="6" id="KW-0698">rRNA processing</keyword>
<dbReference type="PROSITE" id="PS50126">
    <property type="entry name" value="S1"/>
    <property type="match status" value="1"/>
</dbReference>
<keyword evidence="15" id="KW-0694">RNA-binding</keyword>
<keyword evidence="18" id="KW-1185">Reference proteome</keyword>
<evidence type="ECO:0000256" key="10">
    <source>
        <dbReference type="ARBA" id="ARBA00022723"/>
    </source>
</evidence>
<gene>
    <name evidence="17" type="ORF">Q4T40_13425</name>
</gene>
<dbReference type="InterPro" id="IPR004659">
    <property type="entry name" value="RNase_E/G"/>
</dbReference>
<evidence type="ECO:0000256" key="13">
    <source>
        <dbReference type="ARBA" id="ARBA00022801"/>
    </source>
</evidence>
<protein>
    <recommendedName>
        <fullName evidence="4">Ribonuclease G</fullName>
    </recommendedName>
</protein>
<evidence type="ECO:0000256" key="5">
    <source>
        <dbReference type="ARBA" id="ARBA00022490"/>
    </source>
</evidence>
<keyword evidence="12" id="KW-0255">Endonuclease</keyword>
<reference evidence="17 18" key="1">
    <citation type="submission" date="2023-07" db="EMBL/GenBank/DDBJ databases">
        <title>The novel representative of Negativicutes class, Anaeroselena agilis gen. nov. sp. nov.</title>
        <authorList>
            <person name="Prokofeva M.I."/>
            <person name="Elcheninov A.G."/>
            <person name="Klyukina A."/>
            <person name="Kublanov I.V."/>
            <person name="Frolov E.N."/>
            <person name="Podosokorskaya O.A."/>
        </authorList>
    </citation>
    <scope>NUCLEOTIDE SEQUENCE [LARGE SCALE GENOMIC DNA]</scope>
    <source>
        <strain evidence="17 18">4137-cl</strain>
    </source>
</reference>
<evidence type="ECO:0000256" key="1">
    <source>
        <dbReference type="ARBA" id="ARBA00001946"/>
    </source>
</evidence>
<organism evidence="17 18">
    <name type="scientific">Anaeroselena agilis</name>
    <dbReference type="NCBI Taxonomy" id="3063788"/>
    <lineage>
        <taxon>Bacteria</taxon>
        <taxon>Bacillati</taxon>
        <taxon>Bacillota</taxon>
        <taxon>Negativicutes</taxon>
        <taxon>Acetonemataceae</taxon>
        <taxon>Anaeroselena</taxon>
    </lineage>
</organism>
<evidence type="ECO:0000256" key="8">
    <source>
        <dbReference type="ARBA" id="ARBA00022694"/>
    </source>
</evidence>
<evidence type="ECO:0000256" key="9">
    <source>
        <dbReference type="ARBA" id="ARBA00022722"/>
    </source>
</evidence>
<keyword evidence="5" id="KW-0963">Cytoplasm</keyword>
<dbReference type="RefSeq" id="WP_413780735.1">
    <property type="nucleotide sequence ID" value="NZ_JAUOZS010000001.1"/>
</dbReference>
<dbReference type="PANTHER" id="PTHR30001">
    <property type="entry name" value="RIBONUCLEASE"/>
    <property type="match status" value="1"/>
</dbReference>
<evidence type="ECO:0000313" key="17">
    <source>
        <dbReference type="EMBL" id="MDT8902249.1"/>
    </source>
</evidence>
<dbReference type="Gene3D" id="3.40.1260.20">
    <property type="entry name" value="Ribonuclease E, catalytic domain"/>
    <property type="match status" value="1"/>
</dbReference>
<dbReference type="Proteomes" id="UP001254848">
    <property type="component" value="Unassembled WGS sequence"/>
</dbReference>
<evidence type="ECO:0000256" key="4">
    <source>
        <dbReference type="ARBA" id="ARBA00017719"/>
    </source>
</evidence>
<keyword evidence="8" id="KW-0819">tRNA processing</keyword>
<dbReference type="InterPro" id="IPR012340">
    <property type="entry name" value="NA-bd_OB-fold"/>
</dbReference>
<comment type="subcellular location">
    <subcellularLocation>
        <location evidence="2">Cytoplasm</location>
    </subcellularLocation>
</comment>
<evidence type="ECO:0000256" key="15">
    <source>
        <dbReference type="ARBA" id="ARBA00022884"/>
    </source>
</evidence>
<keyword evidence="7" id="KW-0820">tRNA-binding</keyword>
<dbReference type="EMBL" id="JAUOZS010000001">
    <property type="protein sequence ID" value="MDT8902249.1"/>
    <property type="molecule type" value="Genomic_DNA"/>
</dbReference>
<evidence type="ECO:0000256" key="3">
    <source>
        <dbReference type="ARBA" id="ARBA00005663"/>
    </source>
</evidence>
<dbReference type="Gene3D" id="2.40.50.140">
    <property type="entry name" value="Nucleic acid-binding proteins"/>
    <property type="match status" value="1"/>
</dbReference>
<dbReference type="Pfam" id="PF20833">
    <property type="entry name" value="RNase_E_G_Thio"/>
    <property type="match status" value="1"/>
</dbReference>
<dbReference type="NCBIfam" id="TIGR00757">
    <property type="entry name" value="RNaseEG"/>
    <property type="match status" value="1"/>
</dbReference>
<keyword evidence="14" id="KW-0460">Magnesium</keyword>
<evidence type="ECO:0000256" key="6">
    <source>
        <dbReference type="ARBA" id="ARBA00022552"/>
    </source>
</evidence>
<proteinExistence type="inferred from homology"/>
<evidence type="ECO:0000256" key="14">
    <source>
        <dbReference type="ARBA" id="ARBA00022842"/>
    </source>
</evidence>
<dbReference type="InterPro" id="IPR003029">
    <property type="entry name" value="S1_domain"/>
</dbReference>
<keyword evidence="13" id="KW-0378">Hydrolase</keyword>
<accession>A0ABU3NZP3</accession>
<comment type="caution">
    <text evidence="17">The sequence shown here is derived from an EMBL/GenBank/DDBJ whole genome shotgun (WGS) entry which is preliminary data.</text>
</comment>
<dbReference type="InterPro" id="IPR019307">
    <property type="entry name" value="RNA-bd_AU-1/RNase_E/G"/>
</dbReference>
<name>A0ABU3NZP3_9FIRM</name>
<keyword evidence="11" id="KW-0699">rRNA-binding</keyword>
<dbReference type="Pfam" id="PF10150">
    <property type="entry name" value="RNase_E_G"/>
    <property type="match status" value="1"/>
</dbReference>
<keyword evidence="9" id="KW-0540">Nuclease</keyword>
<keyword evidence="10" id="KW-0479">Metal-binding</keyword>
<comment type="similarity">
    <text evidence="3">Belongs to the RNase E/G family. RNase G subfamily.</text>
</comment>
<evidence type="ECO:0000256" key="11">
    <source>
        <dbReference type="ARBA" id="ARBA00022730"/>
    </source>
</evidence>
<evidence type="ECO:0000259" key="16">
    <source>
        <dbReference type="PROSITE" id="PS50126"/>
    </source>
</evidence>
<dbReference type="PANTHER" id="PTHR30001:SF0">
    <property type="entry name" value="RIBONUCLEASE G"/>
    <property type="match status" value="1"/>
</dbReference>
<comment type="cofactor">
    <cofactor evidence="1">
        <name>Mg(2+)</name>
        <dbReference type="ChEBI" id="CHEBI:18420"/>
    </cofactor>
</comment>
<evidence type="ECO:0000256" key="7">
    <source>
        <dbReference type="ARBA" id="ARBA00022555"/>
    </source>
</evidence>
<dbReference type="SUPFAM" id="SSF50249">
    <property type="entry name" value="Nucleic acid-binding proteins"/>
    <property type="match status" value="1"/>
</dbReference>
<dbReference type="SMART" id="SM00316">
    <property type="entry name" value="S1"/>
    <property type="match status" value="1"/>
</dbReference>
<dbReference type="CDD" id="cd04453">
    <property type="entry name" value="S1_RNase_E"/>
    <property type="match status" value="1"/>
</dbReference>
<evidence type="ECO:0000313" key="18">
    <source>
        <dbReference type="Proteomes" id="UP001254848"/>
    </source>
</evidence>
<evidence type="ECO:0000256" key="2">
    <source>
        <dbReference type="ARBA" id="ARBA00004496"/>
    </source>
</evidence>
<dbReference type="InterPro" id="IPR048583">
    <property type="entry name" value="RNase_E_G_thioredoxin-like"/>
</dbReference>
<sequence>MAKTIIVNVVPEETRMALIENGELAEVAIERTHSGHIVGSIYKGKIQNVLPGMQAVFVDIGRERNAFLYVGDLGGKTRRKGEAYTTGREIVVQVAKEAIGTKGPRLTTHLTLPGRYVVLMPTVDFIGVSRRIGTADERKRLKELAAKVRPKGMGLVVRTVAEGRTEDDLRKDCDYLVNLWKSLTARGKMVKAPTLLYRDVDLLIRIVRDYLSGDVEKFILDNREAHARVVELLRAVSPELLPRLELYDGDEDIFARHRLEGEIEKLSMRRVDLKCGGYIVIDRTEALTVIDVNTGKFVGKTRLADTVFAVNMEAAAEIARQIRLRDIGGIIVADFIDMDREQHKQDVLAALNEHLRKDRTRTNVVGLTGLGLVEMTRKKVRQDITTVLNSQCPCCEGRGFVRSPETVAAAVRRQLRQLGKGQSAAHGRVVIQVHPRVAELLQRPGEVERLSQETARRITVEAVADMGMEAYSFINKD</sequence>